<dbReference type="InterPro" id="IPR014001">
    <property type="entry name" value="Helicase_ATP-bd"/>
</dbReference>
<dbReference type="GO" id="GO:0003724">
    <property type="term" value="F:RNA helicase activity"/>
    <property type="evidence" value="ECO:0007669"/>
    <property type="project" value="UniProtKB-EC"/>
</dbReference>
<evidence type="ECO:0000256" key="10">
    <source>
        <dbReference type="PROSITE-ProRule" id="PRU00552"/>
    </source>
</evidence>
<dbReference type="InterPro" id="IPR011545">
    <property type="entry name" value="DEAD/DEAH_box_helicase_dom"/>
</dbReference>
<name>F0T0E6_SYNGF</name>
<dbReference type="Proteomes" id="UP000007488">
    <property type="component" value="Chromosome"/>
</dbReference>
<feature type="short sequence motif" description="Q motif" evidence="10">
    <location>
        <begin position="2"/>
        <end position="30"/>
    </location>
</feature>
<dbReference type="InterPro" id="IPR001650">
    <property type="entry name" value="Helicase_C-like"/>
</dbReference>
<evidence type="ECO:0000256" key="9">
    <source>
        <dbReference type="ARBA" id="ARBA00067932"/>
    </source>
</evidence>
<evidence type="ECO:0000256" key="3">
    <source>
        <dbReference type="ARBA" id="ARBA00022741"/>
    </source>
</evidence>
<dbReference type="PROSITE" id="PS51195">
    <property type="entry name" value="Q_MOTIF"/>
    <property type="match status" value="1"/>
</dbReference>
<dbReference type="SMART" id="SM00487">
    <property type="entry name" value="DEXDc"/>
    <property type="match status" value="1"/>
</dbReference>
<dbReference type="KEGG" id="sgy:Sgly_3049"/>
<dbReference type="GO" id="GO:0009409">
    <property type="term" value="P:response to cold"/>
    <property type="evidence" value="ECO:0007669"/>
    <property type="project" value="TreeGrafter"/>
</dbReference>
<feature type="domain" description="Helicase ATP-binding" evidence="13">
    <location>
        <begin position="33"/>
        <end position="203"/>
    </location>
</feature>
<dbReference type="InterPro" id="IPR044742">
    <property type="entry name" value="DEAD/DEAH_RhlB"/>
</dbReference>
<evidence type="ECO:0000256" key="11">
    <source>
        <dbReference type="RuleBase" id="RU000492"/>
    </source>
</evidence>
<dbReference type="PANTHER" id="PTHR47963:SF5">
    <property type="entry name" value="DEAD-BOX ATP-DEPENDENT RNA HELICASE CSHA"/>
    <property type="match status" value="1"/>
</dbReference>
<dbReference type="HOGENOM" id="CLU_003041_21_0_9"/>
<dbReference type="Pfam" id="PF00271">
    <property type="entry name" value="Helicase_C"/>
    <property type="match status" value="1"/>
</dbReference>
<accession>F0T0E6</accession>
<evidence type="ECO:0000259" key="13">
    <source>
        <dbReference type="PROSITE" id="PS51192"/>
    </source>
</evidence>
<keyword evidence="17" id="KW-1185">Reference proteome</keyword>
<comment type="similarity">
    <text evidence="7 11">Belongs to the DEAD box helicase family.</text>
</comment>
<proteinExistence type="inferred from homology"/>
<dbReference type="STRING" id="645991.Sgly_3049"/>
<feature type="domain" description="Helicase C-terminal" evidence="14">
    <location>
        <begin position="214"/>
        <end position="376"/>
    </location>
</feature>
<dbReference type="SMART" id="SM00490">
    <property type="entry name" value="HELICc"/>
    <property type="match status" value="1"/>
</dbReference>
<gene>
    <name evidence="16" type="ordered locus">Sgly_3049</name>
</gene>
<feature type="compositionally biased region" description="Basic and acidic residues" evidence="12">
    <location>
        <begin position="462"/>
        <end position="495"/>
    </location>
</feature>
<dbReference type="PANTHER" id="PTHR47963">
    <property type="entry name" value="DEAD-BOX ATP-DEPENDENT RNA HELICASE 47, MITOCHONDRIAL"/>
    <property type="match status" value="1"/>
</dbReference>
<keyword evidence="6 11" id="KW-0067">ATP-binding</keyword>
<dbReference type="OrthoDB" id="9805696at2"/>
<dbReference type="PROSITE" id="PS51192">
    <property type="entry name" value="HELICASE_ATP_BIND_1"/>
    <property type="match status" value="1"/>
</dbReference>
<dbReference type="eggNOG" id="COG0513">
    <property type="taxonomic scope" value="Bacteria"/>
</dbReference>
<dbReference type="GO" id="GO:0005840">
    <property type="term" value="C:ribosome"/>
    <property type="evidence" value="ECO:0007669"/>
    <property type="project" value="TreeGrafter"/>
</dbReference>
<sequence>MSTFFDMGLSNFIIKATADMGFEEATPIQEKTIPVAMAGRDIIGQAQTGTGKTAAFAIPMIENLERHAEGIGGLVVTPTRELAVQVAEEINKIGQFKGIHAQPIYGGQDINRQIRALRNRPQIIVGTPGRLMDHMRRHTIRLDHVSMAVLDEADEMLSMGFIEDIESILGEIQHKHQTLLFSATMPQSILNLSKRFMLEPEFISIKAKEVTVPNTEQYYVELPERQKFDVLCRLLDIQSPDLAIVFGRTKRRVDELYEALNKRGYSAEGIHGDLTQLRRDSVLRHFKEGVTDILVATDVAARGLDISGVTHIYNFDIPQDPESYVHRIGRTGRAGKTGLAVTFVTPRELNHLRLIEQVTKRRIVRKPMPTIHEVLEGQQRLAVDLLMKASEDPESRRYTELADELLASNDSTALLAAALKLLTKEPNTTPVSLTEEAPVYSRTPRYEKSRQPSHYQRNRRNRQTDGRPESRPDYRKNYRPDNRANNRSDYRKDTRTSFGTESRPDYRAENRTGFRSDN</sequence>
<dbReference type="SUPFAM" id="SSF52540">
    <property type="entry name" value="P-loop containing nucleoside triphosphate hydrolases"/>
    <property type="match status" value="1"/>
</dbReference>
<dbReference type="CDD" id="cd00268">
    <property type="entry name" value="DEADc"/>
    <property type="match status" value="1"/>
</dbReference>
<evidence type="ECO:0000256" key="8">
    <source>
        <dbReference type="ARBA" id="ARBA00047984"/>
    </source>
</evidence>
<feature type="domain" description="DEAD-box RNA helicase Q" evidence="15">
    <location>
        <begin position="2"/>
        <end position="30"/>
    </location>
</feature>
<evidence type="ECO:0000256" key="2">
    <source>
        <dbReference type="ARBA" id="ARBA00022490"/>
    </source>
</evidence>
<dbReference type="AlphaFoldDB" id="F0T0E6"/>
<keyword evidence="4 11" id="KW-0378">Hydrolase</keyword>
<evidence type="ECO:0000259" key="15">
    <source>
        <dbReference type="PROSITE" id="PS51195"/>
    </source>
</evidence>
<reference evidence="17" key="2">
    <citation type="submission" date="2011-02" db="EMBL/GenBank/DDBJ databases">
        <title>The complete genome of Syntrophobotulus glycolicus DSM 8271.</title>
        <authorList>
            <person name="Lucas S."/>
            <person name="Copeland A."/>
            <person name="Lapidus A."/>
            <person name="Bruce D."/>
            <person name="Goodwin L."/>
            <person name="Pitluck S."/>
            <person name="Kyrpides N."/>
            <person name="Mavromatis K."/>
            <person name="Pagani I."/>
            <person name="Ivanova N."/>
            <person name="Mikhailova N."/>
            <person name="Chertkov O."/>
            <person name="Held B."/>
            <person name="Detter J.C."/>
            <person name="Tapia R."/>
            <person name="Han C."/>
            <person name="Land M."/>
            <person name="Hauser L."/>
            <person name="Markowitz V."/>
            <person name="Cheng J.-F."/>
            <person name="Hugenholtz P."/>
            <person name="Woyke T."/>
            <person name="Wu D."/>
            <person name="Spring S."/>
            <person name="Schroeder M."/>
            <person name="Brambilla E."/>
            <person name="Klenk H.-P."/>
            <person name="Eisen J.A."/>
        </authorList>
    </citation>
    <scope>NUCLEOTIDE SEQUENCE [LARGE SCALE GENOMIC DNA]</scope>
    <source>
        <strain evidence="17">DSM 8271 / FlGlyR</strain>
    </source>
</reference>
<evidence type="ECO:0000256" key="4">
    <source>
        <dbReference type="ARBA" id="ARBA00022801"/>
    </source>
</evidence>
<dbReference type="InterPro" id="IPR000629">
    <property type="entry name" value="RNA-helicase_DEAD-box_CS"/>
</dbReference>
<dbReference type="RefSeq" id="WP_013626090.1">
    <property type="nucleotide sequence ID" value="NC_015172.1"/>
</dbReference>
<dbReference type="EC" id="3.6.4.13" evidence="1"/>
<organism evidence="16 17">
    <name type="scientific">Syntrophobotulus glycolicus (strain DSM 8271 / FlGlyR)</name>
    <dbReference type="NCBI Taxonomy" id="645991"/>
    <lineage>
        <taxon>Bacteria</taxon>
        <taxon>Bacillati</taxon>
        <taxon>Bacillota</taxon>
        <taxon>Clostridia</taxon>
        <taxon>Eubacteriales</taxon>
        <taxon>Desulfitobacteriaceae</taxon>
        <taxon>Syntrophobotulus</taxon>
    </lineage>
</organism>
<feature type="compositionally biased region" description="Basic and acidic residues" evidence="12">
    <location>
        <begin position="502"/>
        <end position="518"/>
    </location>
</feature>
<dbReference type="CDD" id="cd18787">
    <property type="entry name" value="SF2_C_DEAD"/>
    <property type="match status" value="1"/>
</dbReference>
<dbReference type="GO" id="GO:0005829">
    <property type="term" value="C:cytosol"/>
    <property type="evidence" value="ECO:0007669"/>
    <property type="project" value="TreeGrafter"/>
</dbReference>
<evidence type="ECO:0000313" key="16">
    <source>
        <dbReference type="EMBL" id="ADY57318.1"/>
    </source>
</evidence>
<comment type="catalytic activity">
    <reaction evidence="8">
        <text>ATP + H2O = ADP + phosphate + H(+)</text>
        <dbReference type="Rhea" id="RHEA:13065"/>
        <dbReference type="ChEBI" id="CHEBI:15377"/>
        <dbReference type="ChEBI" id="CHEBI:15378"/>
        <dbReference type="ChEBI" id="CHEBI:30616"/>
        <dbReference type="ChEBI" id="CHEBI:43474"/>
        <dbReference type="ChEBI" id="CHEBI:456216"/>
        <dbReference type="EC" id="3.6.4.13"/>
    </reaction>
</comment>
<dbReference type="Pfam" id="PF00270">
    <property type="entry name" value="DEAD"/>
    <property type="match status" value="1"/>
</dbReference>
<evidence type="ECO:0000256" key="6">
    <source>
        <dbReference type="ARBA" id="ARBA00022840"/>
    </source>
</evidence>
<dbReference type="Gene3D" id="3.40.50.300">
    <property type="entry name" value="P-loop containing nucleotide triphosphate hydrolases"/>
    <property type="match status" value="2"/>
</dbReference>
<dbReference type="InterPro" id="IPR014014">
    <property type="entry name" value="RNA_helicase_DEAD_Q_motif"/>
</dbReference>
<keyword evidence="3 11" id="KW-0547">Nucleotide-binding</keyword>
<dbReference type="InterPro" id="IPR050547">
    <property type="entry name" value="DEAD_box_RNA_helicases"/>
</dbReference>
<dbReference type="GO" id="GO:0016787">
    <property type="term" value="F:hydrolase activity"/>
    <property type="evidence" value="ECO:0007669"/>
    <property type="project" value="UniProtKB-KW"/>
</dbReference>
<protein>
    <recommendedName>
        <fullName evidence="9">ATP-dependent RNA helicase CshA</fullName>
        <ecNumber evidence="1">3.6.4.13</ecNumber>
    </recommendedName>
</protein>
<dbReference type="GO" id="GO:0005524">
    <property type="term" value="F:ATP binding"/>
    <property type="evidence" value="ECO:0007669"/>
    <property type="project" value="UniProtKB-KW"/>
</dbReference>
<dbReference type="EMBL" id="CP002547">
    <property type="protein sequence ID" value="ADY57318.1"/>
    <property type="molecule type" value="Genomic_DNA"/>
</dbReference>
<dbReference type="InterPro" id="IPR027417">
    <property type="entry name" value="P-loop_NTPase"/>
</dbReference>
<evidence type="ECO:0000259" key="14">
    <source>
        <dbReference type="PROSITE" id="PS51194"/>
    </source>
</evidence>
<dbReference type="PROSITE" id="PS51194">
    <property type="entry name" value="HELICASE_CTER"/>
    <property type="match status" value="1"/>
</dbReference>
<evidence type="ECO:0000256" key="5">
    <source>
        <dbReference type="ARBA" id="ARBA00022806"/>
    </source>
</evidence>
<evidence type="ECO:0000256" key="12">
    <source>
        <dbReference type="SAM" id="MobiDB-lite"/>
    </source>
</evidence>
<dbReference type="PROSITE" id="PS00039">
    <property type="entry name" value="DEAD_ATP_HELICASE"/>
    <property type="match status" value="1"/>
</dbReference>
<keyword evidence="5 11" id="KW-0347">Helicase</keyword>
<evidence type="ECO:0000256" key="1">
    <source>
        <dbReference type="ARBA" id="ARBA00012552"/>
    </source>
</evidence>
<dbReference type="FunFam" id="3.40.50.300:FF:000108">
    <property type="entry name" value="ATP-dependent RNA helicase RhlE"/>
    <property type="match status" value="1"/>
</dbReference>
<evidence type="ECO:0000313" key="17">
    <source>
        <dbReference type="Proteomes" id="UP000007488"/>
    </source>
</evidence>
<feature type="region of interest" description="Disordered" evidence="12">
    <location>
        <begin position="432"/>
        <end position="518"/>
    </location>
</feature>
<evidence type="ECO:0000256" key="7">
    <source>
        <dbReference type="ARBA" id="ARBA00038437"/>
    </source>
</evidence>
<reference evidence="16 17" key="1">
    <citation type="journal article" date="2011" name="Stand. Genomic Sci.">
        <title>Complete genome sequence of Syntrophobotulus glycolicus type strain (FlGlyR).</title>
        <authorList>
            <person name="Han C."/>
            <person name="Mwirichia R."/>
            <person name="Chertkov O."/>
            <person name="Held B."/>
            <person name="Lapidus A."/>
            <person name="Nolan M."/>
            <person name="Lucas S."/>
            <person name="Hammon N."/>
            <person name="Deshpande S."/>
            <person name="Cheng J.F."/>
            <person name="Tapia R."/>
            <person name="Goodwin L."/>
            <person name="Pitluck S."/>
            <person name="Huntemann M."/>
            <person name="Liolios K."/>
            <person name="Ivanova N."/>
            <person name="Pagani I."/>
            <person name="Mavromatis K."/>
            <person name="Ovchinikova G."/>
            <person name="Pati A."/>
            <person name="Chen A."/>
            <person name="Palaniappan K."/>
            <person name="Land M."/>
            <person name="Hauser L."/>
            <person name="Brambilla E.M."/>
            <person name="Rohde M."/>
            <person name="Spring S."/>
            <person name="Sikorski J."/>
            <person name="Goker M."/>
            <person name="Woyke T."/>
            <person name="Bristow J."/>
            <person name="Eisen J.A."/>
            <person name="Markowitz V."/>
            <person name="Hugenholtz P."/>
            <person name="Kyrpides N.C."/>
            <person name="Klenk H.P."/>
            <person name="Detter J.C."/>
        </authorList>
    </citation>
    <scope>NUCLEOTIDE SEQUENCE [LARGE SCALE GENOMIC DNA]</scope>
    <source>
        <strain evidence="17">DSM 8271 / FlGlyR</strain>
    </source>
</reference>
<dbReference type="GO" id="GO:0033592">
    <property type="term" value="F:RNA strand annealing activity"/>
    <property type="evidence" value="ECO:0007669"/>
    <property type="project" value="TreeGrafter"/>
</dbReference>
<keyword evidence="2" id="KW-0963">Cytoplasm</keyword>